<dbReference type="InterPro" id="IPR031424">
    <property type="entry name" value="QVR-like"/>
</dbReference>
<name>A0A8B6HP83_MYTGA</name>
<evidence type="ECO:0000313" key="4">
    <source>
        <dbReference type="EMBL" id="VDI81948.1"/>
    </source>
</evidence>
<protein>
    <recommendedName>
        <fullName evidence="6">Protein sleepless</fullName>
    </recommendedName>
</protein>
<comment type="caution">
    <text evidence="4">The sequence shown here is derived from an EMBL/GenBank/DDBJ whole genome shotgun (WGS) entry which is preliminary data.</text>
</comment>
<reference evidence="4" key="1">
    <citation type="submission" date="2018-11" db="EMBL/GenBank/DDBJ databases">
        <authorList>
            <person name="Alioto T."/>
            <person name="Alioto T."/>
        </authorList>
    </citation>
    <scope>NUCLEOTIDE SEQUENCE</scope>
</reference>
<dbReference type="Proteomes" id="UP000596742">
    <property type="component" value="Unassembled WGS sequence"/>
</dbReference>
<dbReference type="Pfam" id="PF17064">
    <property type="entry name" value="QVR"/>
    <property type="match status" value="1"/>
</dbReference>
<evidence type="ECO:0000256" key="1">
    <source>
        <dbReference type="ARBA" id="ARBA00022729"/>
    </source>
</evidence>
<dbReference type="OrthoDB" id="6050539at2759"/>
<evidence type="ECO:0000256" key="3">
    <source>
        <dbReference type="SAM" id="SignalP"/>
    </source>
</evidence>
<evidence type="ECO:0000256" key="2">
    <source>
        <dbReference type="ARBA" id="ARBA00023180"/>
    </source>
</evidence>
<dbReference type="GO" id="GO:0032222">
    <property type="term" value="P:regulation of synaptic transmission, cholinergic"/>
    <property type="evidence" value="ECO:0007669"/>
    <property type="project" value="InterPro"/>
</dbReference>
<feature type="chain" id="PRO_5032925387" description="Protein sleepless" evidence="3">
    <location>
        <begin position="23"/>
        <end position="128"/>
    </location>
</feature>
<sequence length="128" mass="14492">MNLLSFPCFIIFISIFLDNCNAYLKCYSCESTNDNRCGDYFQLQTYDALECQGTCIKRRGRRSGSGIEITRACVIQTSERCTDTTYDGISVTACTCNSDYCNQATDVHLKFPVLFIAVISTFVFKYLL</sequence>
<proteinExistence type="predicted"/>
<evidence type="ECO:0008006" key="6">
    <source>
        <dbReference type="Google" id="ProtNLM"/>
    </source>
</evidence>
<organism evidence="4 5">
    <name type="scientific">Mytilus galloprovincialis</name>
    <name type="common">Mediterranean mussel</name>
    <dbReference type="NCBI Taxonomy" id="29158"/>
    <lineage>
        <taxon>Eukaryota</taxon>
        <taxon>Metazoa</taxon>
        <taxon>Spiralia</taxon>
        <taxon>Lophotrochozoa</taxon>
        <taxon>Mollusca</taxon>
        <taxon>Bivalvia</taxon>
        <taxon>Autobranchia</taxon>
        <taxon>Pteriomorphia</taxon>
        <taxon>Mytilida</taxon>
        <taxon>Mytiloidea</taxon>
        <taxon>Mytilidae</taxon>
        <taxon>Mytilinae</taxon>
        <taxon>Mytilus</taxon>
    </lineage>
</organism>
<accession>A0A8B6HP83</accession>
<keyword evidence="5" id="KW-1185">Reference proteome</keyword>
<keyword evidence="2" id="KW-0325">Glycoprotein</keyword>
<dbReference type="InterPro" id="IPR050975">
    <property type="entry name" value="Sleep_regulator"/>
</dbReference>
<dbReference type="EMBL" id="UYJE01010302">
    <property type="protein sequence ID" value="VDI81948.1"/>
    <property type="molecule type" value="Genomic_DNA"/>
</dbReference>
<gene>
    <name evidence="4" type="ORF">MGAL_10B088858</name>
</gene>
<keyword evidence="1 3" id="KW-0732">Signal</keyword>
<dbReference type="GO" id="GO:0030431">
    <property type="term" value="P:sleep"/>
    <property type="evidence" value="ECO:0007669"/>
    <property type="project" value="InterPro"/>
</dbReference>
<evidence type="ECO:0000313" key="5">
    <source>
        <dbReference type="Proteomes" id="UP000596742"/>
    </source>
</evidence>
<dbReference type="PANTHER" id="PTHR33562">
    <property type="entry name" value="ATILLA, ISOFORM B-RELATED-RELATED"/>
    <property type="match status" value="1"/>
</dbReference>
<feature type="signal peptide" evidence="3">
    <location>
        <begin position="1"/>
        <end position="22"/>
    </location>
</feature>
<dbReference type="AlphaFoldDB" id="A0A8B6HP83"/>